<dbReference type="PANTHER" id="PTHR42912:SF93">
    <property type="entry name" value="N6-ADENOSINE-METHYLTRANSFERASE TMT1A"/>
    <property type="match status" value="1"/>
</dbReference>
<dbReference type="InterPro" id="IPR011990">
    <property type="entry name" value="TPR-like_helical_dom_sf"/>
</dbReference>
<name>A0A179SDT8_9HYPH</name>
<dbReference type="InterPro" id="IPR050508">
    <property type="entry name" value="Methyltransf_Superfamily"/>
</dbReference>
<dbReference type="Pfam" id="PF08241">
    <property type="entry name" value="Methyltransf_11"/>
    <property type="match status" value="1"/>
</dbReference>
<dbReference type="AlphaFoldDB" id="A0A179SDT8"/>
<evidence type="ECO:0000259" key="1">
    <source>
        <dbReference type="Pfam" id="PF08241"/>
    </source>
</evidence>
<dbReference type="EMBL" id="LWHQ01000016">
    <property type="protein sequence ID" value="OAS25621.1"/>
    <property type="molecule type" value="Genomic_DNA"/>
</dbReference>
<organism evidence="2 3">
    <name type="scientific">Methylobacterium platani</name>
    <dbReference type="NCBI Taxonomy" id="427683"/>
    <lineage>
        <taxon>Bacteria</taxon>
        <taxon>Pseudomonadati</taxon>
        <taxon>Pseudomonadota</taxon>
        <taxon>Alphaproteobacteria</taxon>
        <taxon>Hyphomicrobiales</taxon>
        <taxon>Methylobacteriaceae</taxon>
        <taxon>Methylobacterium</taxon>
    </lineage>
</organism>
<dbReference type="STRING" id="427683.A5481_09765"/>
<dbReference type="Gene3D" id="1.25.40.10">
    <property type="entry name" value="Tetratricopeptide repeat domain"/>
    <property type="match status" value="1"/>
</dbReference>
<dbReference type="CDD" id="cd02440">
    <property type="entry name" value="AdoMet_MTases"/>
    <property type="match status" value="1"/>
</dbReference>
<dbReference type="Gene3D" id="3.40.50.150">
    <property type="entry name" value="Vaccinia Virus protein VP39"/>
    <property type="match status" value="1"/>
</dbReference>
<protein>
    <submittedName>
        <fullName evidence="2">Methyltransferase type 12</fullName>
    </submittedName>
</protein>
<proteinExistence type="predicted"/>
<dbReference type="Proteomes" id="UP000078316">
    <property type="component" value="Unassembled WGS sequence"/>
</dbReference>
<dbReference type="PANTHER" id="PTHR42912">
    <property type="entry name" value="METHYLTRANSFERASE"/>
    <property type="match status" value="1"/>
</dbReference>
<dbReference type="SUPFAM" id="SSF48452">
    <property type="entry name" value="TPR-like"/>
    <property type="match status" value="1"/>
</dbReference>
<reference evidence="2 3" key="1">
    <citation type="submission" date="2016-04" db="EMBL/GenBank/DDBJ databases">
        <authorList>
            <person name="Evans L.H."/>
            <person name="Alamgir A."/>
            <person name="Owens N."/>
            <person name="Weber N.D."/>
            <person name="Virtaneva K."/>
            <person name="Barbian K."/>
            <person name="Babar A."/>
            <person name="Rosenke K."/>
        </authorList>
    </citation>
    <scope>NUCLEOTIDE SEQUENCE [LARGE SCALE GENOMIC DNA]</scope>
    <source>
        <strain evidence="2 3">PMB02</strain>
    </source>
</reference>
<dbReference type="InterPro" id="IPR029063">
    <property type="entry name" value="SAM-dependent_MTases_sf"/>
</dbReference>
<keyword evidence="2" id="KW-0489">Methyltransferase</keyword>
<evidence type="ECO:0000313" key="3">
    <source>
        <dbReference type="Proteomes" id="UP000078316"/>
    </source>
</evidence>
<evidence type="ECO:0000313" key="2">
    <source>
        <dbReference type="EMBL" id="OAS25621.1"/>
    </source>
</evidence>
<dbReference type="OrthoDB" id="465636at2"/>
<accession>A0A179SDT8</accession>
<comment type="caution">
    <text evidence="2">The sequence shown here is derived from an EMBL/GenBank/DDBJ whole genome shotgun (WGS) entry which is preliminary data.</text>
</comment>
<keyword evidence="2" id="KW-0808">Transferase</keyword>
<dbReference type="SUPFAM" id="SSF53335">
    <property type="entry name" value="S-adenosyl-L-methionine-dependent methyltransferases"/>
    <property type="match status" value="1"/>
</dbReference>
<dbReference type="GO" id="GO:0032259">
    <property type="term" value="P:methylation"/>
    <property type="evidence" value="ECO:0007669"/>
    <property type="project" value="UniProtKB-KW"/>
</dbReference>
<gene>
    <name evidence="2" type="ORF">A5481_09765</name>
</gene>
<feature type="domain" description="Methyltransferase type 11" evidence="1">
    <location>
        <begin position="150"/>
        <end position="243"/>
    </location>
</feature>
<dbReference type="InterPro" id="IPR013216">
    <property type="entry name" value="Methyltransf_11"/>
</dbReference>
<dbReference type="RefSeq" id="WP_048433460.1">
    <property type="nucleotide sequence ID" value="NZ_LWHQ01000016.1"/>
</dbReference>
<sequence>MPAPARSSGDLLADRRYAWAEGALAEGDAGAAADLAAQVLELAPGYGPAWLLLGRARAADPGLREQAAEAFRRVIALDPEDALGARIHLAELGEAAGDAISPAYVRALFDGYAGRFERHLVEGLGYRGPALIRAALVRLRGPDVRFGTVLDLGCGTGLMARALDGLAGTLVGIDLSPGMLAEARRTGLYARLHEGDLRDGLARERPGSADLALAADVFIYLREIGPVLREAARVLAPGGLFAFTLQGHPGERGAVLGADGRYAHGVATAREEAEAAGFTVALLEPAEIRRQNGAGVPGWLAVLAR</sequence>
<dbReference type="GO" id="GO:0008757">
    <property type="term" value="F:S-adenosylmethionine-dependent methyltransferase activity"/>
    <property type="evidence" value="ECO:0007669"/>
    <property type="project" value="InterPro"/>
</dbReference>